<comment type="similarity">
    <text evidence="1 4">Belongs to the D-isomer specific 2-hydroxyacid dehydrogenase family.</text>
</comment>
<name>A0A1D7YKN6_9ACTN</name>
<dbReference type="PANTHER" id="PTHR42789:SF1">
    <property type="entry name" value="D-ISOMER SPECIFIC 2-HYDROXYACID DEHYDROGENASE FAMILY PROTEIN (AFU_ORTHOLOGUE AFUA_6G10090)"/>
    <property type="match status" value="1"/>
</dbReference>
<keyword evidence="8" id="KW-1185">Reference proteome</keyword>
<dbReference type="GO" id="GO:0016616">
    <property type="term" value="F:oxidoreductase activity, acting on the CH-OH group of donors, NAD or NADP as acceptor"/>
    <property type="evidence" value="ECO:0007669"/>
    <property type="project" value="InterPro"/>
</dbReference>
<dbReference type="RefSeq" id="WP_069782629.1">
    <property type="nucleotide sequence ID" value="NZ_CP017248.1"/>
</dbReference>
<dbReference type="GO" id="GO:0051287">
    <property type="term" value="F:NAD binding"/>
    <property type="evidence" value="ECO:0007669"/>
    <property type="project" value="InterPro"/>
</dbReference>
<dbReference type="PANTHER" id="PTHR42789">
    <property type="entry name" value="D-ISOMER SPECIFIC 2-HYDROXYACID DEHYDROGENASE FAMILY PROTEIN (AFU_ORTHOLOGUE AFUA_6G10090)"/>
    <property type="match status" value="1"/>
</dbReference>
<dbReference type="InterPro" id="IPR036291">
    <property type="entry name" value="NAD(P)-bd_dom_sf"/>
</dbReference>
<evidence type="ECO:0000256" key="1">
    <source>
        <dbReference type="ARBA" id="ARBA00005854"/>
    </source>
</evidence>
<accession>A0A1D7YKN6</accession>
<dbReference type="InterPro" id="IPR050857">
    <property type="entry name" value="D-2-hydroxyacid_DH"/>
</dbReference>
<evidence type="ECO:0000256" key="3">
    <source>
        <dbReference type="ARBA" id="ARBA00023027"/>
    </source>
</evidence>
<evidence type="ECO:0000259" key="6">
    <source>
        <dbReference type="Pfam" id="PF02826"/>
    </source>
</evidence>
<keyword evidence="2 4" id="KW-0560">Oxidoreductase</keyword>
<evidence type="ECO:0000256" key="2">
    <source>
        <dbReference type="ARBA" id="ARBA00023002"/>
    </source>
</evidence>
<evidence type="ECO:0000313" key="7">
    <source>
        <dbReference type="EMBL" id="AOR36116.1"/>
    </source>
</evidence>
<sequence length="336" mass="34934">MTARPDRPGLPQAVCVMDPAIADQVLPAELRERLAALVRLAPDVPDGRAGFPAALAEAEILISGWGCPRLTADALAGAPRLRAVMHAAGSVKSLVSDAVWERGIVVSSAADANAGSVVAYTLALITLAARRTLSMAARYGDGWPGFGSRSGADGSTVGIVGASRIGRGVLAGLRRSGAGHRLLLSDPYVTDEEARRLGAERVEPAELCRRSAVVSVHAPLLPETTGLLDAGMLRLIPDGGVLINTARGAIVDTEALTRECASGRLEAYLDVTDPEPLPSGHPLLSLPNVLVTPHIAGAQGSEVRRLGQYAVAEVERWLAGEPLLGEVTHQALSHLA</sequence>
<dbReference type="CDD" id="cd12167">
    <property type="entry name" value="2-Hacid_dh_8"/>
    <property type="match status" value="1"/>
</dbReference>
<dbReference type="KEGG" id="spun:BFF78_38215"/>
<reference evidence="8" key="1">
    <citation type="submission" date="2016-09" db="EMBL/GenBank/DDBJ databases">
        <title>Streptomyces puniciscabiei strain:TW1S1 Genome sequencing and assembly.</title>
        <authorList>
            <person name="Kim M.-K."/>
            <person name="Kim S.B."/>
        </authorList>
    </citation>
    <scope>NUCLEOTIDE SEQUENCE [LARGE SCALE GENOMIC DNA]</scope>
    <source>
        <strain evidence="8">TW1S1</strain>
    </source>
</reference>
<keyword evidence="3" id="KW-0520">NAD</keyword>
<evidence type="ECO:0000256" key="4">
    <source>
        <dbReference type="RuleBase" id="RU003719"/>
    </source>
</evidence>
<dbReference type="AlphaFoldDB" id="A0A1D7YKN6"/>
<dbReference type="Pfam" id="PF00389">
    <property type="entry name" value="2-Hacid_dh"/>
    <property type="match status" value="1"/>
</dbReference>
<dbReference type="SUPFAM" id="SSF51735">
    <property type="entry name" value="NAD(P)-binding Rossmann-fold domains"/>
    <property type="match status" value="1"/>
</dbReference>
<dbReference type="Gene3D" id="3.40.50.720">
    <property type="entry name" value="NAD(P)-binding Rossmann-like Domain"/>
    <property type="match status" value="2"/>
</dbReference>
<organism evidence="7 8">
    <name type="scientific">Streptomyces fodineus</name>
    <dbReference type="NCBI Taxonomy" id="1904616"/>
    <lineage>
        <taxon>Bacteria</taxon>
        <taxon>Bacillati</taxon>
        <taxon>Actinomycetota</taxon>
        <taxon>Actinomycetes</taxon>
        <taxon>Kitasatosporales</taxon>
        <taxon>Streptomycetaceae</taxon>
        <taxon>Streptomyces</taxon>
    </lineage>
</organism>
<feature type="domain" description="D-isomer specific 2-hydroxyacid dehydrogenase catalytic" evidence="5">
    <location>
        <begin position="55"/>
        <end position="327"/>
    </location>
</feature>
<evidence type="ECO:0000259" key="5">
    <source>
        <dbReference type="Pfam" id="PF00389"/>
    </source>
</evidence>
<protein>
    <submittedName>
        <fullName evidence="7">Hydroxyacid dehydrogenase</fullName>
    </submittedName>
</protein>
<dbReference type="SUPFAM" id="SSF52283">
    <property type="entry name" value="Formate/glycerate dehydrogenase catalytic domain-like"/>
    <property type="match status" value="1"/>
</dbReference>
<dbReference type="Proteomes" id="UP000094960">
    <property type="component" value="Chromosome"/>
</dbReference>
<dbReference type="Pfam" id="PF02826">
    <property type="entry name" value="2-Hacid_dh_C"/>
    <property type="match status" value="1"/>
</dbReference>
<proteinExistence type="inferred from homology"/>
<gene>
    <name evidence="7" type="ORF">BFF78_38215</name>
</gene>
<feature type="domain" description="D-isomer specific 2-hydroxyacid dehydrogenase NAD-binding" evidence="6">
    <location>
        <begin position="123"/>
        <end position="296"/>
    </location>
</feature>
<dbReference type="EMBL" id="CP017248">
    <property type="protein sequence ID" value="AOR36116.1"/>
    <property type="molecule type" value="Genomic_DNA"/>
</dbReference>
<dbReference type="InterPro" id="IPR006140">
    <property type="entry name" value="D-isomer_DH_NAD-bd"/>
</dbReference>
<evidence type="ECO:0000313" key="8">
    <source>
        <dbReference type="Proteomes" id="UP000094960"/>
    </source>
</evidence>
<dbReference type="InterPro" id="IPR006139">
    <property type="entry name" value="D-isomer_2_OHA_DH_cat_dom"/>
</dbReference>